<keyword evidence="4" id="KW-0547">Nucleotide-binding</keyword>
<keyword evidence="7" id="KW-1185">Reference proteome</keyword>
<dbReference type="PANTHER" id="PTHR34139">
    <property type="entry name" value="UPF0331 PROTEIN MJ0127"/>
    <property type="match status" value="1"/>
</dbReference>
<dbReference type="PANTHER" id="PTHR34139:SF1">
    <property type="entry name" value="RNASE MJ1380-RELATED"/>
    <property type="match status" value="1"/>
</dbReference>
<gene>
    <name evidence="6" type="ORF">SAMN03080599_00745</name>
</gene>
<evidence type="ECO:0000256" key="1">
    <source>
        <dbReference type="ARBA" id="ARBA00022553"/>
    </source>
</evidence>
<reference evidence="6 7" key="1">
    <citation type="submission" date="2016-10" db="EMBL/GenBank/DDBJ databases">
        <authorList>
            <person name="de Groot N.N."/>
        </authorList>
    </citation>
    <scope>NUCLEOTIDE SEQUENCE [LARGE SCALE GENOMIC DNA]</scope>
    <source>
        <strain evidence="6 7">DSM 2784</strain>
    </source>
</reference>
<dbReference type="STRING" id="1120920.SAMN03080599_00745"/>
<name>A0A1G5RTP3_9FIRM</name>
<dbReference type="OrthoDB" id="9810538at2"/>
<accession>A0A1G5RTP3</accession>
<keyword evidence="3" id="KW-0540">Nuclease</keyword>
<keyword evidence="5" id="KW-0378">Hydrolase</keyword>
<keyword evidence="2" id="KW-1277">Toxin-antitoxin system</keyword>
<sequence length="118" mass="13710">MKDIEIIRHMKEDIDDILNFSVGLDFKHFTTDPLSRKAICMSLINIGELTKSLSASYKAKYKEVPWKLIAGLRDVTAHKYHTLNLDVIWSVVTIEIPKLDEFISIKLIEYEKHSFTKD</sequence>
<dbReference type="Pfam" id="PF01934">
    <property type="entry name" value="HepT-like"/>
    <property type="match status" value="1"/>
</dbReference>
<dbReference type="Proteomes" id="UP000199208">
    <property type="component" value="Unassembled WGS sequence"/>
</dbReference>
<evidence type="ECO:0000256" key="3">
    <source>
        <dbReference type="ARBA" id="ARBA00022722"/>
    </source>
</evidence>
<dbReference type="GO" id="GO:0004540">
    <property type="term" value="F:RNA nuclease activity"/>
    <property type="evidence" value="ECO:0007669"/>
    <property type="project" value="InterPro"/>
</dbReference>
<dbReference type="GO" id="GO:0000166">
    <property type="term" value="F:nucleotide binding"/>
    <property type="evidence" value="ECO:0007669"/>
    <property type="project" value="UniProtKB-KW"/>
</dbReference>
<evidence type="ECO:0000256" key="5">
    <source>
        <dbReference type="ARBA" id="ARBA00022801"/>
    </source>
</evidence>
<dbReference type="GO" id="GO:0110001">
    <property type="term" value="C:toxin-antitoxin complex"/>
    <property type="evidence" value="ECO:0007669"/>
    <property type="project" value="InterPro"/>
</dbReference>
<evidence type="ECO:0000256" key="2">
    <source>
        <dbReference type="ARBA" id="ARBA00022649"/>
    </source>
</evidence>
<keyword evidence="1" id="KW-0597">Phosphoprotein</keyword>
<proteinExistence type="predicted"/>
<dbReference type="InterPro" id="IPR008201">
    <property type="entry name" value="HepT-like"/>
</dbReference>
<dbReference type="AlphaFoldDB" id="A0A1G5RTP3"/>
<evidence type="ECO:0000313" key="6">
    <source>
        <dbReference type="EMBL" id="SCZ77366.1"/>
    </source>
</evidence>
<dbReference type="GO" id="GO:0016787">
    <property type="term" value="F:hydrolase activity"/>
    <property type="evidence" value="ECO:0007669"/>
    <property type="project" value="UniProtKB-KW"/>
</dbReference>
<evidence type="ECO:0000313" key="7">
    <source>
        <dbReference type="Proteomes" id="UP000199208"/>
    </source>
</evidence>
<dbReference type="EMBL" id="FMWL01000002">
    <property type="protein sequence ID" value="SCZ77366.1"/>
    <property type="molecule type" value="Genomic_DNA"/>
</dbReference>
<protein>
    <submittedName>
        <fullName evidence="6">Uncharacterized conserved protein, contains HEPN domain</fullName>
    </submittedName>
</protein>
<organism evidence="6 7">
    <name type="scientific">Acidaminobacter hydrogenoformans DSM 2784</name>
    <dbReference type="NCBI Taxonomy" id="1120920"/>
    <lineage>
        <taxon>Bacteria</taxon>
        <taxon>Bacillati</taxon>
        <taxon>Bacillota</taxon>
        <taxon>Clostridia</taxon>
        <taxon>Peptostreptococcales</taxon>
        <taxon>Acidaminobacteraceae</taxon>
        <taxon>Acidaminobacter</taxon>
    </lineage>
</organism>
<evidence type="ECO:0000256" key="4">
    <source>
        <dbReference type="ARBA" id="ARBA00022741"/>
    </source>
</evidence>
<dbReference type="InterPro" id="IPR051813">
    <property type="entry name" value="HepT_RNase_toxin"/>
</dbReference>